<dbReference type="RefSeq" id="WP_146832467.1">
    <property type="nucleotide sequence ID" value="NZ_BJVQ01000002.1"/>
</dbReference>
<accession>A0A511F7E1</accession>
<evidence type="ECO:0000313" key="1">
    <source>
        <dbReference type="EMBL" id="GEL45196.1"/>
    </source>
</evidence>
<proteinExistence type="predicted"/>
<dbReference type="EMBL" id="JACHDN010000001">
    <property type="protein sequence ID" value="MBB5474009.1"/>
    <property type="molecule type" value="Genomic_DNA"/>
</dbReference>
<evidence type="ECO:0000313" key="2">
    <source>
        <dbReference type="EMBL" id="MBB5474009.1"/>
    </source>
</evidence>
<evidence type="ECO:0000313" key="4">
    <source>
        <dbReference type="Proteomes" id="UP000564629"/>
    </source>
</evidence>
<reference evidence="1 3" key="1">
    <citation type="submission" date="2019-07" db="EMBL/GenBank/DDBJ databases">
        <title>Whole genome shotgun sequence of Cellulomonas hominis NBRC 16055.</title>
        <authorList>
            <person name="Hosoyama A."/>
            <person name="Uohara A."/>
            <person name="Ohji S."/>
            <person name="Ichikawa N."/>
        </authorList>
    </citation>
    <scope>NUCLEOTIDE SEQUENCE [LARGE SCALE GENOMIC DNA]</scope>
    <source>
        <strain evidence="1 3">NBRC 16055</strain>
    </source>
</reference>
<protein>
    <submittedName>
        <fullName evidence="1">Uncharacterized protein</fullName>
    </submittedName>
</protein>
<dbReference type="AlphaFoldDB" id="A0A511F7E1"/>
<gene>
    <name evidence="1" type="ORF">CHO01_03120</name>
    <name evidence="2" type="ORF">HNR08_002745</name>
</gene>
<sequence>MPHPAFLSYAVDAEDVVLHRALGWVTPGTYLEVAPVAAEEQSPTRALADLGWRGVLVAGADGAARRPGEDVAEDLTGATAALDGALHLAVVPGPAAARELLASGARPWVLLVRPADADEHDAPEGYVRRLVVGRSELLVAAEHDARLGELLSYPADSRDGFERATEAALRADLEDAARSIQRWRAAALAGWPGDAAEEDREPDQTAALLAHELAAVKATLSWRVTRPLRMVSTLAPVRRLRARR</sequence>
<dbReference type="OrthoDB" id="9810122at2"/>
<keyword evidence="3" id="KW-1185">Reference proteome</keyword>
<name>A0A511F7E1_9CELL</name>
<dbReference type="Proteomes" id="UP000321723">
    <property type="component" value="Unassembled WGS sequence"/>
</dbReference>
<dbReference type="EMBL" id="BJVQ01000002">
    <property type="protein sequence ID" value="GEL45196.1"/>
    <property type="molecule type" value="Genomic_DNA"/>
</dbReference>
<reference evidence="2 4" key="2">
    <citation type="submission" date="2020-08" db="EMBL/GenBank/DDBJ databases">
        <title>Sequencing the genomes of 1000 actinobacteria strains.</title>
        <authorList>
            <person name="Klenk H.-P."/>
        </authorList>
    </citation>
    <scope>NUCLEOTIDE SEQUENCE [LARGE SCALE GENOMIC DNA]</scope>
    <source>
        <strain evidence="2 4">DSM 9581</strain>
    </source>
</reference>
<dbReference type="Proteomes" id="UP000564629">
    <property type="component" value="Unassembled WGS sequence"/>
</dbReference>
<organism evidence="1 3">
    <name type="scientific">Cellulomonas hominis</name>
    <dbReference type="NCBI Taxonomy" id="156981"/>
    <lineage>
        <taxon>Bacteria</taxon>
        <taxon>Bacillati</taxon>
        <taxon>Actinomycetota</taxon>
        <taxon>Actinomycetes</taxon>
        <taxon>Micrococcales</taxon>
        <taxon>Cellulomonadaceae</taxon>
        <taxon>Cellulomonas</taxon>
    </lineage>
</organism>
<evidence type="ECO:0000313" key="3">
    <source>
        <dbReference type="Proteomes" id="UP000321723"/>
    </source>
</evidence>
<comment type="caution">
    <text evidence="1">The sequence shown here is derived from an EMBL/GenBank/DDBJ whole genome shotgun (WGS) entry which is preliminary data.</text>
</comment>